<proteinExistence type="predicted"/>
<comment type="caution">
    <text evidence="1">The sequence shown here is derived from an EMBL/GenBank/DDBJ whole genome shotgun (WGS) entry which is preliminary data.</text>
</comment>
<protein>
    <submittedName>
        <fullName evidence="1">Uncharacterized protein</fullName>
    </submittedName>
</protein>
<evidence type="ECO:0000313" key="2">
    <source>
        <dbReference type="Proteomes" id="UP000226712"/>
    </source>
</evidence>
<dbReference type="AlphaFoldDB" id="A0A2D6LPJ4"/>
<name>A0A2D6LPJ4_9ARCH</name>
<organism evidence="1 2">
    <name type="scientific">Candidatus Iainarchaeum sp</name>
    <dbReference type="NCBI Taxonomy" id="3101447"/>
    <lineage>
        <taxon>Archaea</taxon>
        <taxon>Candidatus Iainarchaeota</taxon>
        <taxon>Candidatus Iainarchaeia</taxon>
        <taxon>Candidatus Iainarchaeales</taxon>
        <taxon>Candidatus Iainarchaeaceae</taxon>
        <taxon>Candidatus Iainarchaeum</taxon>
    </lineage>
</organism>
<gene>
    <name evidence="1" type="ORF">CL944_01410</name>
</gene>
<sequence length="106" mass="13013">MDNWEQKMTDFLRHGQKDRVTFLENLGKQILPTQLTRIQQNDKTILKEMVLPKWMNWELLYEWSNRYKVNEKGRECILCNNQKKNGIEFMEKWICEDCFLKLKNLE</sequence>
<accession>A0A2D6LPJ4</accession>
<reference evidence="2" key="1">
    <citation type="submission" date="2017-09" db="EMBL/GenBank/DDBJ databases">
        <title>The Reconstruction of 2,631 Draft Metagenome-Assembled Genomes from the Global Oceans.</title>
        <authorList>
            <person name="Tully B.J."/>
            <person name="Graham E.D."/>
            <person name="Heidelberg J.F."/>
        </authorList>
    </citation>
    <scope>NUCLEOTIDE SEQUENCE [LARGE SCALE GENOMIC DNA]</scope>
</reference>
<dbReference type="EMBL" id="NZBD01000008">
    <property type="protein sequence ID" value="MAG18113.1"/>
    <property type="molecule type" value="Genomic_DNA"/>
</dbReference>
<evidence type="ECO:0000313" key="1">
    <source>
        <dbReference type="EMBL" id="MAG18113.1"/>
    </source>
</evidence>
<dbReference type="Proteomes" id="UP000226712">
    <property type="component" value="Unassembled WGS sequence"/>
</dbReference>